<dbReference type="Pfam" id="PF12796">
    <property type="entry name" value="Ank_2"/>
    <property type="match status" value="1"/>
</dbReference>
<keyword evidence="2 3" id="KW-0040">ANK repeat</keyword>
<dbReference type="OrthoDB" id="2384350at2759"/>
<feature type="region of interest" description="Disordered" evidence="4">
    <location>
        <begin position="1"/>
        <end position="20"/>
    </location>
</feature>
<dbReference type="InterPro" id="IPR036770">
    <property type="entry name" value="Ankyrin_rpt-contain_sf"/>
</dbReference>
<dbReference type="GeneID" id="19946769"/>
<dbReference type="Pfam" id="PF00023">
    <property type="entry name" value="Ank"/>
    <property type="match status" value="1"/>
</dbReference>
<protein>
    <submittedName>
        <fullName evidence="5">Uncharacterized protein</fullName>
    </submittedName>
</protein>
<dbReference type="PROSITE" id="PS50088">
    <property type="entry name" value="ANK_REPEAT"/>
    <property type="match status" value="3"/>
</dbReference>
<dbReference type="RefSeq" id="XP_008610021.1">
    <property type="nucleotide sequence ID" value="XM_008611799.1"/>
</dbReference>
<evidence type="ECO:0000313" key="6">
    <source>
        <dbReference type="Proteomes" id="UP000030762"/>
    </source>
</evidence>
<dbReference type="InParanoid" id="T0QF94"/>
<keyword evidence="6" id="KW-1185">Reference proteome</keyword>
<sequence length="720" mass="78537">MPIAAANPRPNPRLHRRASSGVDHAAETQLLHAPFLGVEEALPWQHASFAVTGFCVAPATETAPLFNVGCMTCGSSMASVLEAAKGELRLDLPSSFLTLPSFVYRLQIQTVGDEPWGKLRMIQRIYFAKDDVFVRDARFLGATKVDDDGVVAWDIAWPTNPFKARIDRGRFQQRDEPVRSDIFYFVNDRFLAHHRTVFRFVSPRVANAILLQRVEDNASLDHVHRALHKATFNRRGPCVQEATQLLHTAANHRACPTLQLLLAHGADINSVDLANHTVLHNAVQKKDFEMTRFFLKQGASVDGAVITTALTPLHVAIMGGSMSMVELLLDAGAAIGPACALRADPCDVQHCDHATALQCAYVWRQPEIASLLLRKGADVNDNRGAYPQHSILANCIMALHGDERMAHVLALLEHGAVASIHRLNKMGVSAMHFVVKHQLYAIAELFVHYQSSANLPMLDEAGLVALAVALKDRRMLSILGHAHSRVLPPDDAMAEEATYDAIGDHLALAKDMTMHFEANDDANNQIEYHQAALVSTVDNDAWMHEIRATGQITAEAISPDDVDDGTFNDADHGLVEAGDDGTMVVTTDEGAAQALAMGSVYDGYFVQSTADSLDTTCTNHSMVNAGTEHELVEAGDGSTMDGTQPDRADGGFDLGPIYDAYFRDDTACGGRTVSVGPIYDAYFDQTETLDDGSRVRFDEIELDDDDDDASPMYPNHIAAV</sequence>
<organism evidence="5 6">
    <name type="scientific">Saprolegnia diclina (strain VS20)</name>
    <dbReference type="NCBI Taxonomy" id="1156394"/>
    <lineage>
        <taxon>Eukaryota</taxon>
        <taxon>Sar</taxon>
        <taxon>Stramenopiles</taxon>
        <taxon>Oomycota</taxon>
        <taxon>Saprolegniomycetes</taxon>
        <taxon>Saprolegniales</taxon>
        <taxon>Saprolegniaceae</taxon>
        <taxon>Saprolegnia</taxon>
    </lineage>
</organism>
<dbReference type="VEuPathDB" id="FungiDB:SDRG_06042"/>
<dbReference type="InterPro" id="IPR002110">
    <property type="entry name" value="Ankyrin_rpt"/>
</dbReference>
<evidence type="ECO:0000256" key="3">
    <source>
        <dbReference type="PROSITE-ProRule" id="PRU00023"/>
    </source>
</evidence>
<dbReference type="EMBL" id="JH767147">
    <property type="protein sequence ID" value="EQC36599.1"/>
    <property type="molecule type" value="Genomic_DNA"/>
</dbReference>
<feature type="repeat" description="ANK" evidence="3">
    <location>
        <begin position="274"/>
        <end position="302"/>
    </location>
</feature>
<gene>
    <name evidence="5" type="ORF">SDRG_06042</name>
</gene>
<dbReference type="SUPFAM" id="SSF48403">
    <property type="entry name" value="Ankyrin repeat"/>
    <property type="match status" value="1"/>
</dbReference>
<dbReference type="GO" id="GO:0005737">
    <property type="term" value="C:cytoplasm"/>
    <property type="evidence" value="ECO:0007669"/>
    <property type="project" value="TreeGrafter"/>
</dbReference>
<dbReference type="Gene3D" id="1.25.40.20">
    <property type="entry name" value="Ankyrin repeat-containing domain"/>
    <property type="match status" value="1"/>
</dbReference>
<dbReference type="AlphaFoldDB" id="T0QF94"/>
<evidence type="ECO:0000256" key="2">
    <source>
        <dbReference type="ARBA" id="ARBA00023043"/>
    </source>
</evidence>
<proteinExistence type="predicted"/>
<reference evidence="5 6" key="1">
    <citation type="submission" date="2012-04" db="EMBL/GenBank/DDBJ databases">
        <title>The Genome Sequence of Saprolegnia declina VS20.</title>
        <authorList>
            <consortium name="The Broad Institute Genome Sequencing Platform"/>
            <person name="Russ C."/>
            <person name="Nusbaum C."/>
            <person name="Tyler B."/>
            <person name="van West P."/>
            <person name="Dieguez-Uribeondo J."/>
            <person name="de Bruijn I."/>
            <person name="Tripathy S."/>
            <person name="Jiang R."/>
            <person name="Young S.K."/>
            <person name="Zeng Q."/>
            <person name="Gargeya S."/>
            <person name="Fitzgerald M."/>
            <person name="Haas B."/>
            <person name="Abouelleil A."/>
            <person name="Alvarado L."/>
            <person name="Arachchi H.M."/>
            <person name="Berlin A."/>
            <person name="Chapman S.B."/>
            <person name="Goldberg J."/>
            <person name="Griggs A."/>
            <person name="Gujja S."/>
            <person name="Hansen M."/>
            <person name="Howarth C."/>
            <person name="Imamovic A."/>
            <person name="Larimer J."/>
            <person name="McCowen C."/>
            <person name="Montmayeur A."/>
            <person name="Murphy C."/>
            <person name="Neiman D."/>
            <person name="Pearson M."/>
            <person name="Priest M."/>
            <person name="Roberts A."/>
            <person name="Saif S."/>
            <person name="Shea T."/>
            <person name="Sisk P."/>
            <person name="Sykes S."/>
            <person name="Wortman J."/>
            <person name="Nusbaum C."/>
            <person name="Birren B."/>
        </authorList>
    </citation>
    <scope>NUCLEOTIDE SEQUENCE [LARGE SCALE GENOMIC DNA]</scope>
    <source>
        <strain evidence="5 6">VS20</strain>
    </source>
</reference>
<evidence type="ECO:0000256" key="1">
    <source>
        <dbReference type="ARBA" id="ARBA00022737"/>
    </source>
</evidence>
<dbReference type="STRING" id="1156394.T0QF94"/>
<accession>T0QF94</accession>
<evidence type="ECO:0000256" key="4">
    <source>
        <dbReference type="SAM" id="MobiDB-lite"/>
    </source>
</evidence>
<dbReference type="PROSITE" id="PS50297">
    <property type="entry name" value="ANK_REP_REGION"/>
    <property type="match status" value="3"/>
</dbReference>
<feature type="repeat" description="ANK" evidence="3">
    <location>
        <begin position="308"/>
        <end position="335"/>
    </location>
</feature>
<dbReference type="SMART" id="SM00248">
    <property type="entry name" value="ANK"/>
    <property type="match status" value="5"/>
</dbReference>
<dbReference type="eggNOG" id="KOG4177">
    <property type="taxonomic scope" value="Eukaryota"/>
</dbReference>
<dbReference type="Proteomes" id="UP000030762">
    <property type="component" value="Unassembled WGS sequence"/>
</dbReference>
<dbReference type="PANTHER" id="PTHR24198:SF165">
    <property type="entry name" value="ANKYRIN REPEAT-CONTAINING PROTEIN-RELATED"/>
    <property type="match status" value="1"/>
</dbReference>
<keyword evidence="1" id="KW-0677">Repeat</keyword>
<dbReference type="PANTHER" id="PTHR24198">
    <property type="entry name" value="ANKYRIN REPEAT AND PROTEIN KINASE DOMAIN-CONTAINING PROTEIN"/>
    <property type="match status" value="1"/>
</dbReference>
<name>T0QF94_SAPDV</name>
<evidence type="ECO:0000313" key="5">
    <source>
        <dbReference type="EMBL" id="EQC36599.1"/>
    </source>
</evidence>
<feature type="repeat" description="ANK" evidence="3">
    <location>
        <begin position="241"/>
        <end position="273"/>
    </location>
</feature>